<evidence type="ECO:0000313" key="2">
    <source>
        <dbReference type="Proteomes" id="UP000256727"/>
    </source>
</evidence>
<dbReference type="SUPFAM" id="SSF56281">
    <property type="entry name" value="Metallo-hydrolase/oxidoreductase"/>
    <property type="match status" value="1"/>
</dbReference>
<protein>
    <recommendedName>
        <fullName evidence="3">Hydrolase</fullName>
    </recommendedName>
</protein>
<dbReference type="PANTHER" id="PTHR36839:SF1">
    <property type="entry name" value="METALLO-BETA-LACTAMASE FAMILY PROTEIN (AFU_ORTHOLOGUE AFUA_5G12770)"/>
    <property type="match status" value="1"/>
</dbReference>
<keyword evidence="2" id="KW-1185">Reference proteome</keyword>
<dbReference type="EMBL" id="QREH01000001">
    <property type="protein sequence ID" value="REE04421.1"/>
    <property type="molecule type" value="Genomic_DNA"/>
</dbReference>
<evidence type="ECO:0000313" key="1">
    <source>
        <dbReference type="EMBL" id="REE04421.1"/>
    </source>
</evidence>
<dbReference type="AlphaFoldDB" id="A0A3D9LDC3"/>
<dbReference type="InterPro" id="IPR036866">
    <property type="entry name" value="RibonucZ/Hydroxyglut_hydro"/>
</dbReference>
<dbReference type="RefSeq" id="WP_115932356.1">
    <property type="nucleotide sequence ID" value="NZ_QREH01000001.1"/>
</dbReference>
<evidence type="ECO:0008006" key="3">
    <source>
        <dbReference type="Google" id="ProtNLM"/>
    </source>
</evidence>
<dbReference type="Proteomes" id="UP000256727">
    <property type="component" value="Unassembled WGS sequence"/>
</dbReference>
<gene>
    <name evidence="1" type="ORF">C8E99_2256</name>
</gene>
<dbReference type="PANTHER" id="PTHR36839">
    <property type="entry name" value="METALLO-BETA-LACTAMASE FAMILY PROTEIN (AFU_ORTHOLOGUE AFUA_5G12770)"/>
    <property type="match status" value="1"/>
</dbReference>
<proteinExistence type="predicted"/>
<sequence>MTDASPTTADQEAWDGLVLCATCGVEQAGALAAESPAELSEARDDVRRDARSEVLAAVCAICEDDRQWVPADGQRWTTVGELRASGASTEVAELEPNLWAVRVSGGVGIGQHAKILVTEAGNLMVDVPAYIDRAAVDAVVGLGGLAGIIASHPHMYGAQSAWAEACGGASGPVPVYISEPDAGWLARRPANTIVWSGSLTPLTGPAEPTGPAGLPGSPVTASQPGGHFPGSVVVHFSGQDGVGVLLAGDTVGVARDRKWATFMRSFPNYLPLSGAVAQRIAGHLDRYDYERLYDNFSGVISSDASAVVHRSARRHADWAEGRMDHLT</sequence>
<comment type="caution">
    <text evidence="1">The sequence shown here is derived from an EMBL/GenBank/DDBJ whole genome shotgun (WGS) entry which is preliminary data.</text>
</comment>
<dbReference type="Gene3D" id="3.60.15.10">
    <property type="entry name" value="Ribonuclease Z/Hydroxyacylglutathione hydrolase-like"/>
    <property type="match status" value="1"/>
</dbReference>
<accession>A0A3D9LDC3</accession>
<name>A0A3D9LDC3_9MICC</name>
<dbReference type="OrthoDB" id="2373347at2"/>
<reference evidence="1 2" key="1">
    <citation type="submission" date="2018-07" db="EMBL/GenBank/DDBJ databases">
        <title>Sequencing the genomes of 1000 actinobacteria strains.</title>
        <authorList>
            <person name="Klenk H.-P."/>
        </authorList>
    </citation>
    <scope>NUCLEOTIDE SEQUENCE [LARGE SCALE GENOMIC DNA]</scope>
    <source>
        <strain evidence="1 2">DSM 14442</strain>
    </source>
</reference>
<organism evidence="1 2">
    <name type="scientific">Citricoccus muralis</name>
    <dbReference type="NCBI Taxonomy" id="169134"/>
    <lineage>
        <taxon>Bacteria</taxon>
        <taxon>Bacillati</taxon>
        <taxon>Actinomycetota</taxon>
        <taxon>Actinomycetes</taxon>
        <taxon>Micrococcales</taxon>
        <taxon>Micrococcaceae</taxon>
        <taxon>Citricoccus</taxon>
    </lineage>
</organism>